<gene>
    <name evidence="1" type="ORF">MARPO_0202s0018</name>
</gene>
<evidence type="ECO:0000313" key="2">
    <source>
        <dbReference type="Proteomes" id="UP000244005"/>
    </source>
</evidence>
<organism evidence="1 2">
    <name type="scientific">Marchantia polymorpha</name>
    <name type="common">Common liverwort</name>
    <name type="synonym">Marchantia aquatica</name>
    <dbReference type="NCBI Taxonomy" id="3197"/>
    <lineage>
        <taxon>Eukaryota</taxon>
        <taxon>Viridiplantae</taxon>
        <taxon>Streptophyta</taxon>
        <taxon>Embryophyta</taxon>
        <taxon>Marchantiophyta</taxon>
        <taxon>Marchantiopsida</taxon>
        <taxon>Marchantiidae</taxon>
        <taxon>Marchantiales</taxon>
        <taxon>Marchantiaceae</taxon>
        <taxon>Marchantia</taxon>
    </lineage>
</organism>
<reference evidence="2" key="1">
    <citation type="journal article" date="2017" name="Cell">
        <title>Insights into land plant evolution garnered from the Marchantia polymorpha genome.</title>
        <authorList>
            <person name="Bowman J.L."/>
            <person name="Kohchi T."/>
            <person name="Yamato K.T."/>
            <person name="Jenkins J."/>
            <person name="Shu S."/>
            <person name="Ishizaki K."/>
            <person name="Yamaoka S."/>
            <person name="Nishihama R."/>
            <person name="Nakamura Y."/>
            <person name="Berger F."/>
            <person name="Adam C."/>
            <person name="Aki S.S."/>
            <person name="Althoff F."/>
            <person name="Araki T."/>
            <person name="Arteaga-Vazquez M.A."/>
            <person name="Balasubrmanian S."/>
            <person name="Barry K."/>
            <person name="Bauer D."/>
            <person name="Boehm C.R."/>
            <person name="Briginshaw L."/>
            <person name="Caballero-Perez J."/>
            <person name="Catarino B."/>
            <person name="Chen F."/>
            <person name="Chiyoda S."/>
            <person name="Chovatia M."/>
            <person name="Davies K.M."/>
            <person name="Delmans M."/>
            <person name="Demura T."/>
            <person name="Dierschke T."/>
            <person name="Dolan L."/>
            <person name="Dorantes-Acosta A.E."/>
            <person name="Eklund D.M."/>
            <person name="Florent S.N."/>
            <person name="Flores-Sandoval E."/>
            <person name="Fujiyama A."/>
            <person name="Fukuzawa H."/>
            <person name="Galik B."/>
            <person name="Grimanelli D."/>
            <person name="Grimwood J."/>
            <person name="Grossniklaus U."/>
            <person name="Hamada T."/>
            <person name="Haseloff J."/>
            <person name="Hetherington A.J."/>
            <person name="Higo A."/>
            <person name="Hirakawa Y."/>
            <person name="Hundley H.N."/>
            <person name="Ikeda Y."/>
            <person name="Inoue K."/>
            <person name="Inoue S.I."/>
            <person name="Ishida S."/>
            <person name="Jia Q."/>
            <person name="Kakita M."/>
            <person name="Kanazawa T."/>
            <person name="Kawai Y."/>
            <person name="Kawashima T."/>
            <person name="Kennedy M."/>
            <person name="Kinose K."/>
            <person name="Kinoshita T."/>
            <person name="Kohara Y."/>
            <person name="Koide E."/>
            <person name="Komatsu K."/>
            <person name="Kopischke S."/>
            <person name="Kubo M."/>
            <person name="Kyozuka J."/>
            <person name="Lagercrantz U."/>
            <person name="Lin S.S."/>
            <person name="Lindquist E."/>
            <person name="Lipzen A.M."/>
            <person name="Lu C.W."/>
            <person name="De Luna E."/>
            <person name="Martienssen R.A."/>
            <person name="Minamino N."/>
            <person name="Mizutani M."/>
            <person name="Mizutani M."/>
            <person name="Mochizuki N."/>
            <person name="Monte I."/>
            <person name="Mosher R."/>
            <person name="Nagasaki H."/>
            <person name="Nakagami H."/>
            <person name="Naramoto S."/>
            <person name="Nishitani K."/>
            <person name="Ohtani M."/>
            <person name="Okamoto T."/>
            <person name="Okumura M."/>
            <person name="Phillips J."/>
            <person name="Pollak B."/>
            <person name="Reinders A."/>
            <person name="Rovekamp M."/>
            <person name="Sano R."/>
            <person name="Sawa S."/>
            <person name="Schmid M.W."/>
            <person name="Shirakawa M."/>
            <person name="Solano R."/>
            <person name="Spunde A."/>
            <person name="Suetsugu N."/>
            <person name="Sugano S."/>
            <person name="Sugiyama A."/>
            <person name="Sun R."/>
            <person name="Suzuki Y."/>
            <person name="Takenaka M."/>
            <person name="Takezawa D."/>
            <person name="Tomogane H."/>
            <person name="Tsuzuki M."/>
            <person name="Ueda T."/>
            <person name="Umeda M."/>
            <person name="Ward J.M."/>
            <person name="Watanabe Y."/>
            <person name="Yazaki K."/>
            <person name="Yokoyama R."/>
            <person name="Yoshitake Y."/>
            <person name="Yotsui I."/>
            <person name="Zachgo S."/>
            <person name="Schmutz J."/>
        </authorList>
    </citation>
    <scope>NUCLEOTIDE SEQUENCE [LARGE SCALE GENOMIC DNA]</scope>
    <source>
        <strain evidence="2">Tak-1</strain>
    </source>
</reference>
<dbReference type="EMBL" id="KZ772870">
    <property type="protein sequence ID" value="PTQ27391.1"/>
    <property type="molecule type" value="Genomic_DNA"/>
</dbReference>
<sequence length="94" mass="10481">MKLLHIGCGPKFSKRNEKTSMPASINFSSINSWRGKVEFDSLPCELLSSSAALIFVLYDYCTNLPTVKSTSTKSTFLLMDQTAANEKILPKYPQ</sequence>
<dbReference type="Proteomes" id="UP000244005">
    <property type="component" value="Unassembled WGS sequence"/>
</dbReference>
<protein>
    <submittedName>
        <fullName evidence="1">Uncharacterized protein</fullName>
    </submittedName>
</protein>
<keyword evidence="2" id="KW-1185">Reference proteome</keyword>
<proteinExistence type="predicted"/>
<name>A0A2R6W0K9_MARPO</name>
<accession>A0A2R6W0K9</accession>
<dbReference type="AlphaFoldDB" id="A0A2R6W0K9"/>
<dbReference type="Gramene" id="Mp4g13710.1">
    <property type="protein sequence ID" value="Mp4g13710.1.cds1"/>
    <property type="gene ID" value="Mp4g13710"/>
</dbReference>
<evidence type="ECO:0000313" key="1">
    <source>
        <dbReference type="EMBL" id="PTQ27391.1"/>
    </source>
</evidence>